<feature type="transmembrane region" description="Helical" evidence="2">
    <location>
        <begin position="28"/>
        <end position="52"/>
    </location>
</feature>
<feature type="region of interest" description="Disordered" evidence="1">
    <location>
        <begin position="134"/>
        <end position="173"/>
    </location>
</feature>
<keyword evidence="4" id="KW-1185">Reference proteome</keyword>
<dbReference type="AlphaFoldDB" id="A0ABD2P552"/>
<sequence>METDTEKMIDENSSCESVRHTKKVSFNFCFMSVCFIMLFVLISEICLTYYTYTLSTEIIGIYKAQKDMVEHFKIKRRKRDIPFHNGNYDVNFEIGSQEDFAIFGDWPPGLLITSNREDSTIPKDICKQIESCPKSSVTQVGPRGPPGPQGPPGVQGWPGLVGPKGDRGLVGLRGEPGFIGLPGKEGLPGLVGPRGENGIPGVKGMQGLPGIPGLPGRDGAEGQTGAVGSRGDRGPPGMKGEPGTGLKGDKGSRGEEGPIGLLGAPGMMGQKGEKGEVGSRGLAGEVGPRGLKGEPGEIYQPQPESV</sequence>
<dbReference type="EMBL" id="JABFTP020000185">
    <property type="protein sequence ID" value="KAL3286060.1"/>
    <property type="molecule type" value="Genomic_DNA"/>
</dbReference>
<evidence type="ECO:0000256" key="2">
    <source>
        <dbReference type="SAM" id="Phobius"/>
    </source>
</evidence>
<comment type="caution">
    <text evidence="3">The sequence shown here is derived from an EMBL/GenBank/DDBJ whole genome shotgun (WGS) entry which is preliminary data.</text>
</comment>
<feature type="compositionally biased region" description="Low complexity" evidence="1">
    <location>
        <begin position="152"/>
        <end position="163"/>
    </location>
</feature>
<dbReference type="PANTHER" id="PTHR37456:SF6">
    <property type="entry name" value="COLLAGEN ALPHA-1(XXIII) CHAIN-LIKE ISOFORM X2"/>
    <property type="match status" value="1"/>
</dbReference>
<evidence type="ECO:0000256" key="1">
    <source>
        <dbReference type="SAM" id="MobiDB-lite"/>
    </source>
</evidence>
<evidence type="ECO:0000313" key="3">
    <source>
        <dbReference type="EMBL" id="KAL3286060.1"/>
    </source>
</evidence>
<keyword evidence="2" id="KW-0472">Membrane</keyword>
<dbReference type="Pfam" id="PF01391">
    <property type="entry name" value="Collagen"/>
    <property type="match status" value="2"/>
</dbReference>
<dbReference type="InterPro" id="IPR050938">
    <property type="entry name" value="Collagen_Structural_Proteins"/>
</dbReference>
<feature type="compositionally biased region" description="Basic and acidic residues" evidence="1">
    <location>
        <begin position="247"/>
        <end position="256"/>
    </location>
</feature>
<keyword evidence="2" id="KW-0812">Transmembrane</keyword>
<accession>A0ABD2P552</accession>
<reference evidence="3 4" key="1">
    <citation type="journal article" date="2021" name="BMC Biol.">
        <title>Horizontally acquired antibacterial genes associated with adaptive radiation of ladybird beetles.</title>
        <authorList>
            <person name="Li H.S."/>
            <person name="Tang X.F."/>
            <person name="Huang Y.H."/>
            <person name="Xu Z.Y."/>
            <person name="Chen M.L."/>
            <person name="Du X.Y."/>
            <person name="Qiu B.Y."/>
            <person name="Chen P.T."/>
            <person name="Zhang W."/>
            <person name="Slipinski A."/>
            <person name="Escalona H.E."/>
            <person name="Waterhouse R.M."/>
            <person name="Zwick A."/>
            <person name="Pang H."/>
        </authorList>
    </citation>
    <scope>NUCLEOTIDE SEQUENCE [LARGE SCALE GENOMIC DNA]</scope>
    <source>
        <strain evidence="3">SYSU2018</strain>
    </source>
</reference>
<organism evidence="3 4">
    <name type="scientific">Cryptolaemus montrouzieri</name>
    <dbReference type="NCBI Taxonomy" id="559131"/>
    <lineage>
        <taxon>Eukaryota</taxon>
        <taxon>Metazoa</taxon>
        <taxon>Ecdysozoa</taxon>
        <taxon>Arthropoda</taxon>
        <taxon>Hexapoda</taxon>
        <taxon>Insecta</taxon>
        <taxon>Pterygota</taxon>
        <taxon>Neoptera</taxon>
        <taxon>Endopterygota</taxon>
        <taxon>Coleoptera</taxon>
        <taxon>Polyphaga</taxon>
        <taxon>Cucujiformia</taxon>
        <taxon>Coccinelloidea</taxon>
        <taxon>Coccinellidae</taxon>
        <taxon>Scymninae</taxon>
        <taxon>Scymnini</taxon>
        <taxon>Cryptolaemus</taxon>
    </lineage>
</organism>
<dbReference type="InterPro" id="IPR008160">
    <property type="entry name" value="Collagen"/>
</dbReference>
<proteinExistence type="predicted"/>
<protein>
    <submittedName>
        <fullName evidence="3">Uncharacterized protein</fullName>
    </submittedName>
</protein>
<evidence type="ECO:0000313" key="4">
    <source>
        <dbReference type="Proteomes" id="UP001516400"/>
    </source>
</evidence>
<dbReference type="PANTHER" id="PTHR37456">
    <property type="entry name" value="SI:CH211-266K2.1"/>
    <property type="match status" value="1"/>
</dbReference>
<feature type="region of interest" description="Disordered" evidence="1">
    <location>
        <begin position="195"/>
        <end position="306"/>
    </location>
</feature>
<name>A0ABD2P552_9CUCU</name>
<keyword evidence="2" id="KW-1133">Transmembrane helix</keyword>
<gene>
    <name evidence="3" type="ORF">HHI36_000573</name>
</gene>
<dbReference type="Proteomes" id="UP001516400">
    <property type="component" value="Unassembled WGS sequence"/>
</dbReference>